<dbReference type="EMBL" id="VZTL01012613">
    <property type="protein sequence ID" value="NXX53867.1"/>
    <property type="molecule type" value="Genomic_DNA"/>
</dbReference>
<evidence type="ECO:0000313" key="6">
    <source>
        <dbReference type="Proteomes" id="UP000539032"/>
    </source>
</evidence>
<dbReference type="OrthoDB" id="9080307at2759"/>
<dbReference type="Proteomes" id="UP000539032">
    <property type="component" value="Unassembled WGS sequence"/>
</dbReference>
<accession>A0A7L4HKY1</accession>
<protein>
    <submittedName>
        <fullName evidence="5">ARI5A protein</fullName>
    </submittedName>
</protein>
<keyword evidence="3" id="KW-0539">Nucleus</keyword>
<dbReference type="SMART" id="SM00501">
    <property type="entry name" value="BRIGHT"/>
    <property type="match status" value="1"/>
</dbReference>
<dbReference type="Gene3D" id="1.10.150.60">
    <property type="entry name" value="ARID DNA-binding domain"/>
    <property type="match status" value="1"/>
</dbReference>
<name>A0A7L4HKY1_SCOUM</name>
<proteinExistence type="predicted"/>
<dbReference type="Pfam" id="PF01388">
    <property type="entry name" value="ARID"/>
    <property type="match status" value="1"/>
</dbReference>
<dbReference type="InterPro" id="IPR001606">
    <property type="entry name" value="ARID_dom"/>
</dbReference>
<feature type="non-terminal residue" evidence="5">
    <location>
        <position position="105"/>
    </location>
</feature>
<evidence type="ECO:0000256" key="2">
    <source>
        <dbReference type="ARBA" id="ARBA00023163"/>
    </source>
</evidence>
<keyword evidence="1" id="KW-0805">Transcription regulation</keyword>
<dbReference type="GO" id="GO:0005634">
    <property type="term" value="C:nucleus"/>
    <property type="evidence" value="ECO:0007669"/>
    <property type="project" value="TreeGrafter"/>
</dbReference>
<feature type="non-terminal residue" evidence="5">
    <location>
        <position position="1"/>
    </location>
</feature>
<evidence type="ECO:0000256" key="1">
    <source>
        <dbReference type="ARBA" id="ARBA00023015"/>
    </source>
</evidence>
<evidence type="ECO:0000259" key="4">
    <source>
        <dbReference type="PROSITE" id="PS51011"/>
    </source>
</evidence>
<keyword evidence="6" id="KW-1185">Reference proteome</keyword>
<reference evidence="5 6" key="1">
    <citation type="submission" date="2020-02" db="EMBL/GenBank/DDBJ databases">
        <title>Bird 10,000 Genomes (B10K) Project - Family phase.</title>
        <authorList>
            <person name="Zhang G."/>
        </authorList>
    </citation>
    <scope>NUCLEOTIDE SEQUENCE [LARGE SCALE GENOMIC DNA]</scope>
    <source>
        <strain evidence="5">B10K-DU-002-70</strain>
        <tissue evidence="5">Muscle</tissue>
    </source>
</reference>
<keyword evidence="2" id="KW-0804">Transcription</keyword>
<evidence type="ECO:0000256" key="3">
    <source>
        <dbReference type="ARBA" id="ARBA00023242"/>
    </source>
</evidence>
<dbReference type="GO" id="GO:0000976">
    <property type="term" value="F:transcription cis-regulatory region binding"/>
    <property type="evidence" value="ECO:0007669"/>
    <property type="project" value="TreeGrafter"/>
</dbReference>
<organism evidence="5 6">
    <name type="scientific">Scopus umbretta</name>
    <name type="common">Hammerkop</name>
    <dbReference type="NCBI Taxonomy" id="33581"/>
    <lineage>
        <taxon>Eukaryota</taxon>
        <taxon>Metazoa</taxon>
        <taxon>Chordata</taxon>
        <taxon>Craniata</taxon>
        <taxon>Vertebrata</taxon>
        <taxon>Euteleostomi</taxon>
        <taxon>Archelosauria</taxon>
        <taxon>Archosauria</taxon>
        <taxon>Dinosauria</taxon>
        <taxon>Saurischia</taxon>
        <taxon>Theropoda</taxon>
        <taxon>Coelurosauria</taxon>
        <taxon>Aves</taxon>
        <taxon>Neognathae</taxon>
        <taxon>Neoaves</taxon>
        <taxon>Aequornithes</taxon>
        <taxon>Pelecaniformes</taxon>
        <taxon>Scopidae</taxon>
        <taxon>Scopus</taxon>
    </lineage>
</organism>
<dbReference type="PANTHER" id="PTHR13964:SF25">
    <property type="entry name" value="AT-RICH INTERACTIVE DOMAIN-CONTAINING PROTEIN 5A"/>
    <property type="match status" value="1"/>
</dbReference>
<dbReference type="GO" id="GO:0006357">
    <property type="term" value="P:regulation of transcription by RNA polymerase II"/>
    <property type="evidence" value="ECO:0007669"/>
    <property type="project" value="TreeGrafter"/>
</dbReference>
<sequence>EEEAFLVSLYKFMKDRHTPIERIPHLGFKQINLWKIYKAVEKLGAYELVSDDVPWVPGCPLGAGRANPSLPPQVTGRRLWKNVYDELGGSPGSTSAATCTRRHYE</sequence>
<dbReference type="AlphaFoldDB" id="A0A7L4HKY1"/>
<feature type="domain" description="ARID" evidence="4">
    <location>
        <begin position="1"/>
        <end position="105"/>
    </location>
</feature>
<evidence type="ECO:0000313" key="5">
    <source>
        <dbReference type="EMBL" id="NXX53867.1"/>
    </source>
</evidence>
<dbReference type="SMART" id="SM01014">
    <property type="entry name" value="ARID"/>
    <property type="match status" value="1"/>
</dbReference>
<dbReference type="InterPro" id="IPR036431">
    <property type="entry name" value="ARID_dom_sf"/>
</dbReference>
<dbReference type="SUPFAM" id="SSF46774">
    <property type="entry name" value="ARID-like"/>
    <property type="match status" value="2"/>
</dbReference>
<dbReference type="PANTHER" id="PTHR13964">
    <property type="entry name" value="RBP-RELATED"/>
    <property type="match status" value="1"/>
</dbReference>
<gene>
    <name evidence="5" type="primary">Arid5a_1</name>
    <name evidence="5" type="ORF">SCOUMB_R08768</name>
</gene>
<dbReference type="InterPro" id="IPR051232">
    <property type="entry name" value="ARID/SWI1_ChromRemod"/>
</dbReference>
<comment type="caution">
    <text evidence="5">The sequence shown here is derived from an EMBL/GenBank/DDBJ whole genome shotgun (WGS) entry which is preliminary data.</text>
</comment>
<dbReference type="PROSITE" id="PS51011">
    <property type="entry name" value="ARID"/>
    <property type="match status" value="1"/>
</dbReference>